<evidence type="ECO:0000313" key="2">
    <source>
        <dbReference type="Proteomes" id="UP000260759"/>
    </source>
</evidence>
<name>A0A3E5F1W0_BACUN</name>
<dbReference type="EMBL" id="QSVA01000005">
    <property type="protein sequence ID" value="RGN95117.1"/>
    <property type="molecule type" value="Genomic_DNA"/>
</dbReference>
<accession>A0A3E5F1W0</accession>
<gene>
    <name evidence="1" type="ORF">DXB37_08120</name>
</gene>
<proteinExistence type="predicted"/>
<organism evidence="1 2">
    <name type="scientific">Bacteroides uniformis</name>
    <dbReference type="NCBI Taxonomy" id="820"/>
    <lineage>
        <taxon>Bacteria</taxon>
        <taxon>Pseudomonadati</taxon>
        <taxon>Bacteroidota</taxon>
        <taxon>Bacteroidia</taxon>
        <taxon>Bacteroidales</taxon>
        <taxon>Bacteroidaceae</taxon>
        <taxon>Bacteroides</taxon>
    </lineage>
</organism>
<reference evidence="1 2" key="1">
    <citation type="submission" date="2018-08" db="EMBL/GenBank/DDBJ databases">
        <title>A genome reference for cultivated species of the human gut microbiota.</title>
        <authorList>
            <person name="Zou Y."/>
            <person name="Xue W."/>
            <person name="Luo G."/>
        </authorList>
    </citation>
    <scope>NUCLEOTIDE SEQUENCE [LARGE SCALE GENOMIC DNA]</scope>
    <source>
        <strain evidence="1 2">OM03-4</strain>
    </source>
</reference>
<sequence length="161" mass="17425">MEKKQLKVSESEYAKNLGVAASAGAAIGGAAFAAAAYSTRAWETDSNEDNETLEIVEESSTDEMIQPETVSIEISDPVTADIAYTIDPLSPAESEAIDMASTENDEIVIEDIEYPDEGDILQSDMQDVMDWVAGETMDIPLLDNAIYSDDTIVEDSQLFSI</sequence>
<evidence type="ECO:0000313" key="1">
    <source>
        <dbReference type="EMBL" id="RGN95117.1"/>
    </source>
</evidence>
<dbReference type="AlphaFoldDB" id="A0A3E5F1W0"/>
<protein>
    <submittedName>
        <fullName evidence="1">Uncharacterized protein</fullName>
    </submittedName>
</protein>
<dbReference type="RefSeq" id="WP_117600152.1">
    <property type="nucleotide sequence ID" value="NZ_QSVA01000005.1"/>
</dbReference>
<dbReference type="Proteomes" id="UP000260759">
    <property type="component" value="Unassembled WGS sequence"/>
</dbReference>
<comment type="caution">
    <text evidence="1">The sequence shown here is derived from an EMBL/GenBank/DDBJ whole genome shotgun (WGS) entry which is preliminary data.</text>
</comment>